<dbReference type="InterPro" id="IPR000560">
    <property type="entry name" value="His_Pase_clade-2"/>
</dbReference>
<proteinExistence type="inferred from homology"/>
<sequence>MVRSRCLVAVCSILLQCFYSVTSLNSHIDTLKFVHAVWRHGDRTPSRTFSTDTANNESTWPQGYGELTRKGITQQYELGKWLRQRYDGFLSRSYSKYEIFVRSTGYNRTIMSAMATMAGLFVPEGDQIWNEDIRWQPIPVHSRPRESDPMLWTNRHCPTAEQLYREVVDMPEVKAIEGENAGFLSMLSEKTGSDRPLRLGDMWEIYDPLNAVYHHRETHEWPSWVSEEVWSDLQRLYHLYLKYYFFTTEVQRLRGGLLLSDILTRMDQKVDGELDDRRKFHAFSAHDTTLAALLVTLGILPERWPSYASVILVELHRRDDRNFVEVYYKNGTEDKVYPIEVSNCPRPCTLIQFSKRSKALIPTDWEYECGLKVWYELEPKTYLIMVGVLAVVITLLAAIVGSFVMTALRAEPVAIYELSSPMHPLSSRDTDEGGV</sequence>
<dbReference type="WBParaSite" id="PSAMB.scaffold1128size35609.g11106.t1">
    <property type="protein sequence ID" value="PSAMB.scaffold1128size35609.g11106.t1"/>
    <property type="gene ID" value="PSAMB.scaffold1128size35609.g11106"/>
</dbReference>
<keyword evidence="3" id="KW-0472">Membrane</keyword>
<dbReference type="SUPFAM" id="SSF53254">
    <property type="entry name" value="Phosphoglycerate mutase-like"/>
    <property type="match status" value="1"/>
</dbReference>
<protein>
    <submittedName>
        <fullName evidence="6">Uncharacterized protein</fullName>
    </submittedName>
</protein>
<dbReference type="CDD" id="cd07061">
    <property type="entry name" value="HP_HAP_like"/>
    <property type="match status" value="1"/>
</dbReference>
<dbReference type="InterPro" id="IPR029033">
    <property type="entry name" value="His_PPase_superfam"/>
</dbReference>
<keyword evidence="5" id="KW-1185">Reference proteome</keyword>
<dbReference type="InterPro" id="IPR033379">
    <property type="entry name" value="Acid_Pase_AS"/>
</dbReference>
<evidence type="ECO:0000256" key="2">
    <source>
        <dbReference type="ARBA" id="ARBA00005375"/>
    </source>
</evidence>
<dbReference type="InterPro" id="IPR050645">
    <property type="entry name" value="Histidine_acid_phosphatase"/>
</dbReference>
<evidence type="ECO:0000256" key="4">
    <source>
        <dbReference type="SAM" id="SignalP"/>
    </source>
</evidence>
<dbReference type="PANTHER" id="PTHR11567:SF210">
    <property type="entry name" value="ACID PHOSPHATASE 5-RELATED"/>
    <property type="match status" value="1"/>
</dbReference>
<reference evidence="6" key="1">
    <citation type="submission" date="2022-11" db="UniProtKB">
        <authorList>
            <consortium name="WormBaseParasite"/>
        </authorList>
    </citation>
    <scope>IDENTIFICATION</scope>
</reference>
<comment type="similarity">
    <text evidence="2">Belongs to the histidine acid phosphatase family.</text>
</comment>
<dbReference type="PROSITE" id="PS00778">
    <property type="entry name" value="HIS_ACID_PHOSPHAT_2"/>
    <property type="match status" value="1"/>
</dbReference>
<feature type="transmembrane region" description="Helical" evidence="3">
    <location>
        <begin position="382"/>
        <end position="408"/>
    </location>
</feature>
<organism evidence="5 6">
    <name type="scientific">Plectus sambesii</name>
    <dbReference type="NCBI Taxonomy" id="2011161"/>
    <lineage>
        <taxon>Eukaryota</taxon>
        <taxon>Metazoa</taxon>
        <taxon>Ecdysozoa</taxon>
        <taxon>Nematoda</taxon>
        <taxon>Chromadorea</taxon>
        <taxon>Plectida</taxon>
        <taxon>Plectina</taxon>
        <taxon>Plectoidea</taxon>
        <taxon>Plectidae</taxon>
        <taxon>Plectus</taxon>
    </lineage>
</organism>
<keyword evidence="4" id="KW-0732">Signal</keyword>
<dbReference type="PANTHER" id="PTHR11567">
    <property type="entry name" value="ACID PHOSPHATASE-RELATED"/>
    <property type="match status" value="1"/>
</dbReference>
<keyword evidence="3" id="KW-0812">Transmembrane</keyword>
<comment type="catalytic activity">
    <reaction evidence="1">
        <text>a phosphate monoester + H2O = an alcohol + phosphate</text>
        <dbReference type="Rhea" id="RHEA:15017"/>
        <dbReference type="ChEBI" id="CHEBI:15377"/>
        <dbReference type="ChEBI" id="CHEBI:30879"/>
        <dbReference type="ChEBI" id="CHEBI:43474"/>
        <dbReference type="ChEBI" id="CHEBI:67140"/>
        <dbReference type="EC" id="3.1.3.2"/>
    </reaction>
</comment>
<dbReference type="Proteomes" id="UP000887566">
    <property type="component" value="Unplaced"/>
</dbReference>
<evidence type="ECO:0000256" key="3">
    <source>
        <dbReference type="SAM" id="Phobius"/>
    </source>
</evidence>
<dbReference type="Pfam" id="PF00328">
    <property type="entry name" value="His_Phos_2"/>
    <property type="match status" value="1"/>
</dbReference>
<dbReference type="GO" id="GO:0003993">
    <property type="term" value="F:acid phosphatase activity"/>
    <property type="evidence" value="ECO:0007669"/>
    <property type="project" value="UniProtKB-EC"/>
</dbReference>
<dbReference type="AlphaFoldDB" id="A0A914UPU1"/>
<evidence type="ECO:0000313" key="5">
    <source>
        <dbReference type="Proteomes" id="UP000887566"/>
    </source>
</evidence>
<feature type="signal peptide" evidence="4">
    <location>
        <begin position="1"/>
        <end position="23"/>
    </location>
</feature>
<evidence type="ECO:0000313" key="6">
    <source>
        <dbReference type="WBParaSite" id="PSAMB.scaffold1128size35609.g11106.t1"/>
    </source>
</evidence>
<accession>A0A914UPU1</accession>
<evidence type="ECO:0000256" key="1">
    <source>
        <dbReference type="ARBA" id="ARBA00000032"/>
    </source>
</evidence>
<dbReference type="PROSITE" id="PS00616">
    <property type="entry name" value="HIS_ACID_PHOSPHAT_1"/>
    <property type="match status" value="1"/>
</dbReference>
<name>A0A914UPU1_9BILA</name>
<feature type="chain" id="PRO_5036949649" evidence="4">
    <location>
        <begin position="24"/>
        <end position="435"/>
    </location>
</feature>
<keyword evidence="3" id="KW-1133">Transmembrane helix</keyword>
<dbReference type="Gene3D" id="3.40.50.1240">
    <property type="entry name" value="Phosphoglycerate mutase-like"/>
    <property type="match status" value="1"/>
</dbReference>